<name>A0A975D6Y6_9SPHN</name>
<evidence type="ECO:0000313" key="5">
    <source>
        <dbReference type="Proteomes" id="UP000664914"/>
    </source>
</evidence>
<dbReference type="Proteomes" id="UP000664914">
    <property type="component" value="Chromosome"/>
</dbReference>
<dbReference type="PRINTS" id="PR00420">
    <property type="entry name" value="RNGMNOXGNASE"/>
</dbReference>
<dbReference type="InterPro" id="IPR036188">
    <property type="entry name" value="FAD/NAD-bd_sf"/>
</dbReference>
<dbReference type="EMBL" id="CP059319">
    <property type="protein sequence ID" value="QTH23426.1"/>
    <property type="molecule type" value="Genomic_DNA"/>
</dbReference>
<evidence type="ECO:0000259" key="3">
    <source>
        <dbReference type="Pfam" id="PF01494"/>
    </source>
</evidence>
<proteinExistence type="predicted"/>
<dbReference type="AlphaFoldDB" id="A0A975D6Y6"/>
<dbReference type="Gene3D" id="3.50.50.60">
    <property type="entry name" value="FAD/NAD(P)-binding domain"/>
    <property type="match status" value="1"/>
</dbReference>
<keyword evidence="1" id="KW-0560">Oxidoreductase</keyword>
<reference evidence="4" key="2">
    <citation type="submission" date="2021-04" db="EMBL/GenBank/DDBJ databases">
        <title>Isolation and genomic analysis of the ibuprofen-degrading bacterium Sphingomonas strain MPO218.</title>
        <authorList>
            <person name="Aulestia M."/>
            <person name="Flores A."/>
            <person name="Mangas E.L."/>
            <person name="Perez-Pulido A.J."/>
            <person name="Santero E."/>
            <person name="Camacho E.M."/>
        </authorList>
    </citation>
    <scope>NUCLEOTIDE SEQUENCE</scope>
    <source>
        <strain evidence="4">MPO218</strain>
    </source>
</reference>
<protein>
    <submittedName>
        <fullName evidence="4">FAD-dependent monooxygenase</fullName>
    </submittedName>
</protein>
<sequence length="385" mass="41342">MAALEAVIGGGGICALATATALSQRGWTVTVFESRPELRVSGSGIYLRNNGLAVLAELGAYNRALREPFWGRGVIQLDDHGEHLVGGALPPELKICATPRSDLIAGLEQAARNAGVTIVTGAEVVDARPDGTLIFANGDRVRADLAIGADGVWSAVRRALGLEESRIKALEGALRTIVPGTQDDMPEAYRGFFVEQWSGRRRTLVTPINEREIYLAMTCPEADAAGRSTSIDASWSERFPLWRHLFARISGGVSWGVYSVVKCRTWSAGNSCIVGDAAHATTPNLGQGGGMAMQNGMALAAYMANVDDRRDIPAALAAWEVAMRPHVEQCQHWASMFGEIANLPPDVRPRIVRAAFGDPWIREQLLAMATSQPVTEVDWSPSAPC</sequence>
<dbReference type="GO" id="GO:0004497">
    <property type="term" value="F:monooxygenase activity"/>
    <property type="evidence" value="ECO:0007669"/>
    <property type="project" value="UniProtKB-KW"/>
</dbReference>
<dbReference type="Gene3D" id="3.30.9.10">
    <property type="entry name" value="D-Amino Acid Oxidase, subunit A, domain 2"/>
    <property type="match status" value="1"/>
</dbReference>
<organism evidence="4 5">
    <name type="scientific">Rhizorhabdus wittichii</name>
    <dbReference type="NCBI Taxonomy" id="160791"/>
    <lineage>
        <taxon>Bacteria</taxon>
        <taxon>Pseudomonadati</taxon>
        <taxon>Pseudomonadota</taxon>
        <taxon>Alphaproteobacteria</taxon>
        <taxon>Sphingomonadales</taxon>
        <taxon>Sphingomonadaceae</taxon>
        <taxon>Rhizorhabdus</taxon>
    </lineage>
</organism>
<feature type="domain" description="FAD-binding" evidence="3">
    <location>
        <begin position="6"/>
        <end position="329"/>
    </location>
</feature>
<accession>A0A975D6Y6</accession>
<dbReference type="InterPro" id="IPR050493">
    <property type="entry name" value="FAD-dep_Monooxygenase_BioMet"/>
</dbReference>
<evidence type="ECO:0000256" key="1">
    <source>
        <dbReference type="ARBA" id="ARBA00023002"/>
    </source>
</evidence>
<gene>
    <name evidence="4" type="ORF">HRJ34_07975</name>
</gene>
<dbReference type="SUPFAM" id="SSF51905">
    <property type="entry name" value="FAD/NAD(P)-binding domain"/>
    <property type="match status" value="1"/>
</dbReference>
<dbReference type="RefSeq" id="WP_208633801.1">
    <property type="nucleotide sequence ID" value="NZ_CP059319.1"/>
</dbReference>
<evidence type="ECO:0000256" key="2">
    <source>
        <dbReference type="ARBA" id="ARBA00023033"/>
    </source>
</evidence>
<reference evidence="4" key="1">
    <citation type="submission" date="2020-07" db="EMBL/GenBank/DDBJ databases">
        <authorList>
            <person name="Camacho E."/>
        </authorList>
    </citation>
    <scope>NUCLEOTIDE SEQUENCE</scope>
    <source>
        <strain evidence="4">MPO218</strain>
    </source>
</reference>
<dbReference type="Pfam" id="PF01494">
    <property type="entry name" value="FAD_binding_3"/>
    <property type="match status" value="1"/>
</dbReference>
<dbReference type="PANTHER" id="PTHR13789">
    <property type="entry name" value="MONOOXYGENASE"/>
    <property type="match status" value="1"/>
</dbReference>
<dbReference type="PANTHER" id="PTHR13789:SF309">
    <property type="entry name" value="PUTATIVE (AFU_ORTHOLOGUE AFUA_6G14510)-RELATED"/>
    <property type="match status" value="1"/>
</dbReference>
<dbReference type="GO" id="GO:0071949">
    <property type="term" value="F:FAD binding"/>
    <property type="evidence" value="ECO:0007669"/>
    <property type="project" value="InterPro"/>
</dbReference>
<dbReference type="InterPro" id="IPR002938">
    <property type="entry name" value="FAD-bd"/>
</dbReference>
<evidence type="ECO:0000313" key="4">
    <source>
        <dbReference type="EMBL" id="QTH23426.1"/>
    </source>
</evidence>
<keyword evidence="2 4" id="KW-0503">Monooxygenase</keyword>